<accession>A0A9D1WK47</accession>
<evidence type="ECO:0000313" key="2">
    <source>
        <dbReference type="EMBL" id="HIX60650.1"/>
    </source>
</evidence>
<name>A0A9D1WK47_9GAMM</name>
<organism evidence="2 3">
    <name type="scientific">Candidatus Halomonas stercoripullorum</name>
    <dbReference type="NCBI Taxonomy" id="2838617"/>
    <lineage>
        <taxon>Bacteria</taxon>
        <taxon>Pseudomonadati</taxon>
        <taxon>Pseudomonadota</taxon>
        <taxon>Gammaproteobacteria</taxon>
        <taxon>Oceanospirillales</taxon>
        <taxon>Halomonadaceae</taxon>
        <taxon>Halomonas</taxon>
    </lineage>
</organism>
<keyword evidence="1" id="KW-0812">Transmembrane</keyword>
<dbReference type="AlphaFoldDB" id="A0A9D1WK47"/>
<reference evidence="2" key="1">
    <citation type="journal article" date="2021" name="PeerJ">
        <title>Extensive microbial diversity within the chicken gut microbiome revealed by metagenomics and culture.</title>
        <authorList>
            <person name="Gilroy R."/>
            <person name="Ravi A."/>
            <person name="Getino M."/>
            <person name="Pursley I."/>
            <person name="Horton D.L."/>
            <person name="Alikhan N.F."/>
            <person name="Baker D."/>
            <person name="Gharbi K."/>
            <person name="Hall N."/>
            <person name="Watson M."/>
            <person name="Adriaenssens E.M."/>
            <person name="Foster-Nyarko E."/>
            <person name="Jarju S."/>
            <person name="Secka A."/>
            <person name="Antonio M."/>
            <person name="Oren A."/>
            <person name="Chaudhuri R.R."/>
            <person name="La Ragione R."/>
            <person name="Hildebrand F."/>
            <person name="Pallen M.J."/>
        </authorList>
    </citation>
    <scope>NUCLEOTIDE SEQUENCE</scope>
    <source>
        <strain evidence="2">1193</strain>
    </source>
</reference>
<feature type="transmembrane region" description="Helical" evidence="1">
    <location>
        <begin position="6"/>
        <end position="24"/>
    </location>
</feature>
<feature type="transmembrane region" description="Helical" evidence="1">
    <location>
        <begin position="36"/>
        <end position="54"/>
    </location>
</feature>
<keyword evidence="1" id="KW-0472">Membrane</keyword>
<proteinExistence type="predicted"/>
<feature type="transmembrane region" description="Helical" evidence="1">
    <location>
        <begin position="60"/>
        <end position="77"/>
    </location>
</feature>
<evidence type="ECO:0000313" key="3">
    <source>
        <dbReference type="Proteomes" id="UP000824248"/>
    </source>
</evidence>
<keyword evidence="1" id="KW-1133">Transmembrane helix</keyword>
<dbReference type="Proteomes" id="UP000824248">
    <property type="component" value="Unassembled WGS sequence"/>
</dbReference>
<reference evidence="2" key="2">
    <citation type="submission" date="2021-04" db="EMBL/GenBank/DDBJ databases">
        <authorList>
            <person name="Gilroy R."/>
        </authorList>
    </citation>
    <scope>NUCLEOTIDE SEQUENCE</scope>
    <source>
        <strain evidence="2">1193</strain>
    </source>
</reference>
<protein>
    <submittedName>
        <fullName evidence="2">Uncharacterized protein</fullName>
    </submittedName>
</protein>
<dbReference type="EMBL" id="DXFC01000008">
    <property type="protein sequence ID" value="HIX60650.1"/>
    <property type="molecule type" value="Genomic_DNA"/>
</dbReference>
<gene>
    <name evidence="2" type="ORF">H9854_00190</name>
</gene>
<sequence>MQTIILHISLAGAFGAFIGLLFRLVRRSREERAHVYTLVGLVAGLTAYVIFFLLAQTTGAPVWLLPLLILLQVWLWLGPLGPKYLRTGNNRDTPR</sequence>
<evidence type="ECO:0000256" key="1">
    <source>
        <dbReference type="SAM" id="Phobius"/>
    </source>
</evidence>
<comment type="caution">
    <text evidence="2">The sequence shown here is derived from an EMBL/GenBank/DDBJ whole genome shotgun (WGS) entry which is preliminary data.</text>
</comment>